<name>A0A7I7XTV0_9MYCO</name>
<accession>A0A7I7XTV0</accession>
<sequence>MAIALMTLLVQPVRTREEVFRADLEDEPVGPMPDHTVGAVRTAGSQKSRRPTPPAELREVAGRQGAQYKQ</sequence>
<proteinExistence type="predicted"/>
<dbReference type="EMBL" id="AP022612">
    <property type="protein sequence ID" value="BBZ32647.1"/>
    <property type="molecule type" value="Genomic_DNA"/>
</dbReference>
<dbReference type="Proteomes" id="UP000466931">
    <property type="component" value="Chromosome"/>
</dbReference>
<gene>
    <name evidence="2" type="ORF">MCNF_12520</name>
</gene>
<feature type="region of interest" description="Disordered" evidence="1">
    <location>
        <begin position="24"/>
        <end position="70"/>
    </location>
</feature>
<evidence type="ECO:0000313" key="2">
    <source>
        <dbReference type="EMBL" id="BBZ32647.1"/>
    </source>
</evidence>
<keyword evidence="3" id="KW-1185">Reference proteome</keyword>
<protein>
    <submittedName>
        <fullName evidence="2">Uncharacterized protein</fullName>
    </submittedName>
</protein>
<evidence type="ECO:0000313" key="3">
    <source>
        <dbReference type="Proteomes" id="UP000466931"/>
    </source>
</evidence>
<dbReference type="AlphaFoldDB" id="A0A7I7XTV0"/>
<organism evidence="2 3">
    <name type="scientific">Mycolicibacterium confluentis</name>
    <dbReference type="NCBI Taxonomy" id="28047"/>
    <lineage>
        <taxon>Bacteria</taxon>
        <taxon>Bacillati</taxon>
        <taxon>Actinomycetota</taxon>
        <taxon>Actinomycetes</taxon>
        <taxon>Mycobacteriales</taxon>
        <taxon>Mycobacteriaceae</taxon>
        <taxon>Mycolicibacterium</taxon>
    </lineage>
</organism>
<reference evidence="2" key="2">
    <citation type="submission" date="2020-02" db="EMBL/GenBank/DDBJ databases">
        <authorList>
            <person name="Matsumoto Y."/>
            <person name="Motooka D."/>
            <person name="Nakamura S."/>
        </authorList>
    </citation>
    <scope>NUCLEOTIDE SEQUENCE</scope>
    <source>
        <strain evidence="2">JCM 13671</strain>
    </source>
</reference>
<evidence type="ECO:0000256" key="1">
    <source>
        <dbReference type="SAM" id="MobiDB-lite"/>
    </source>
</evidence>
<reference evidence="2" key="1">
    <citation type="journal article" date="2019" name="Emerg. Microbes Infect.">
        <title>Comprehensive subspecies identification of 175 nontuberculous mycobacteria species based on 7547 genomic profiles.</title>
        <authorList>
            <person name="Matsumoto Y."/>
            <person name="Kinjo T."/>
            <person name="Motooka D."/>
            <person name="Nabeya D."/>
            <person name="Jung N."/>
            <person name="Uechi K."/>
            <person name="Horii T."/>
            <person name="Iida T."/>
            <person name="Fujita J."/>
            <person name="Nakamura S."/>
        </authorList>
    </citation>
    <scope>NUCLEOTIDE SEQUENCE [LARGE SCALE GENOMIC DNA]</scope>
    <source>
        <strain evidence="2">JCM 13671</strain>
    </source>
</reference>